<protein>
    <submittedName>
        <fullName evidence="1">Uncharacterized protein</fullName>
    </submittedName>
</protein>
<accession>A0AAV5HW52</accession>
<dbReference type="Proteomes" id="UP001054252">
    <property type="component" value="Unassembled WGS sequence"/>
</dbReference>
<reference evidence="1 2" key="1">
    <citation type="journal article" date="2021" name="Commun. Biol.">
        <title>The genome of Shorea leprosula (Dipterocarpaceae) highlights the ecological relevance of drought in aseasonal tropical rainforests.</title>
        <authorList>
            <person name="Ng K.K.S."/>
            <person name="Kobayashi M.J."/>
            <person name="Fawcett J.A."/>
            <person name="Hatakeyama M."/>
            <person name="Paape T."/>
            <person name="Ng C.H."/>
            <person name="Ang C.C."/>
            <person name="Tnah L.H."/>
            <person name="Lee C.T."/>
            <person name="Nishiyama T."/>
            <person name="Sese J."/>
            <person name="O'Brien M.J."/>
            <person name="Copetti D."/>
            <person name="Mohd Noor M.I."/>
            <person name="Ong R.C."/>
            <person name="Putra M."/>
            <person name="Sireger I.Z."/>
            <person name="Indrioko S."/>
            <person name="Kosugi Y."/>
            <person name="Izuno A."/>
            <person name="Isagi Y."/>
            <person name="Lee S.L."/>
            <person name="Shimizu K.K."/>
        </authorList>
    </citation>
    <scope>NUCLEOTIDE SEQUENCE [LARGE SCALE GENOMIC DNA]</scope>
    <source>
        <strain evidence="1">214</strain>
    </source>
</reference>
<dbReference type="EMBL" id="BPVZ01000003">
    <property type="protein sequence ID" value="GKU89646.1"/>
    <property type="molecule type" value="Genomic_DNA"/>
</dbReference>
<name>A0AAV5HW52_9ROSI</name>
<comment type="caution">
    <text evidence="1">The sequence shown here is derived from an EMBL/GenBank/DDBJ whole genome shotgun (WGS) entry which is preliminary data.</text>
</comment>
<dbReference type="AlphaFoldDB" id="A0AAV5HW52"/>
<organism evidence="1 2">
    <name type="scientific">Rubroshorea leprosula</name>
    <dbReference type="NCBI Taxonomy" id="152421"/>
    <lineage>
        <taxon>Eukaryota</taxon>
        <taxon>Viridiplantae</taxon>
        <taxon>Streptophyta</taxon>
        <taxon>Embryophyta</taxon>
        <taxon>Tracheophyta</taxon>
        <taxon>Spermatophyta</taxon>
        <taxon>Magnoliopsida</taxon>
        <taxon>eudicotyledons</taxon>
        <taxon>Gunneridae</taxon>
        <taxon>Pentapetalae</taxon>
        <taxon>rosids</taxon>
        <taxon>malvids</taxon>
        <taxon>Malvales</taxon>
        <taxon>Dipterocarpaceae</taxon>
        <taxon>Rubroshorea</taxon>
    </lineage>
</organism>
<sequence>MNRFLDVASGAGIAKKKGKIVKATVVEGRDEVDRLRAKDEVAVHEGVGVVHHVLKALKLINALSNEFFDGLKERNKLRDEMLSSLRKTRRLSRRRKICEDELKKEKKLKEMRKAAVELELQVKLQYPEVDVTKSTFGDQEREWHY</sequence>
<proteinExistence type="predicted"/>
<keyword evidence="2" id="KW-1185">Reference proteome</keyword>
<evidence type="ECO:0000313" key="1">
    <source>
        <dbReference type="EMBL" id="GKU89646.1"/>
    </source>
</evidence>
<evidence type="ECO:0000313" key="2">
    <source>
        <dbReference type="Proteomes" id="UP001054252"/>
    </source>
</evidence>
<gene>
    <name evidence="1" type="ORF">SLEP1_g3760</name>
</gene>